<protein>
    <submittedName>
        <fullName evidence="9">RDD family protein</fullName>
    </submittedName>
</protein>
<dbReference type="PANTHER" id="PTHR36115">
    <property type="entry name" value="PROLINE-RICH ANTIGEN HOMOLOG-RELATED"/>
    <property type="match status" value="1"/>
</dbReference>
<dbReference type="Proteomes" id="UP001353952">
    <property type="component" value="Unassembled WGS sequence"/>
</dbReference>
<evidence type="ECO:0000256" key="6">
    <source>
        <dbReference type="SAM" id="MobiDB-lite"/>
    </source>
</evidence>
<evidence type="ECO:0000256" key="3">
    <source>
        <dbReference type="ARBA" id="ARBA00022692"/>
    </source>
</evidence>
<feature type="transmembrane region" description="Helical" evidence="7">
    <location>
        <begin position="122"/>
        <end position="140"/>
    </location>
</feature>
<reference evidence="9 10" key="1">
    <citation type="submission" date="2024-01" db="EMBL/GenBank/DDBJ databases">
        <title>Genome analysis.</title>
        <authorList>
            <person name="Zhang K."/>
        </authorList>
    </citation>
    <scope>NUCLEOTIDE SEQUENCE [LARGE SCALE GENOMIC DNA]</scope>
    <source>
        <strain evidence="9 10">CGMCC 4.1753</strain>
    </source>
</reference>
<evidence type="ECO:0000256" key="5">
    <source>
        <dbReference type="ARBA" id="ARBA00023136"/>
    </source>
</evidence>
<sequence>MESKDLFGVPRRPNPDAATAPAPASTGRRYGAAAIDGTLAVICAAMSGLVYVLSLPASEAPPLTSGNLWLRVLVAGMGLSLINQVLLGLLFRCSVGKLLVGTRVVRMADGGRPRLWQLLGRWIGGITYGLTILPIGFFLGGSEAPPLDFSGVRIVKASADS</sequence>
<keyword evidence="5 7" id="KW-0472">Membrane</keyword>
<keyword evidence="2" id="KW-1003">Cell membrane</keyword>
<feature type="region of interest" description="Disordered" evidence="6">
    <location>
        <begin position="1"/>
        <end position="25"/>
    </location>
</feature>
<comment type="caution">
    <text evidence="9">The sequence shown here is derived from an EMBL/GenBank/DDBJ whole genome shotgun (WGS) entry which is preliminary data.</text>
</comment>
<accession>A0ABU6M2D1</accession>
<feature type="transmembrane region" description="Helical" evidence="7">
    <location>
        <begin position="37"/>
        <end position="56"/>
    </location>
</feature>
<dbReference type="InterPro" id="IPR051791">
    <property type="entry name" value="Pra-immunoreactive"/>
</dbReference>
<evidence type="ECO:0000256" key="7">
    <source>
        <dbReference type="SAM" id="Phobius"/>
    </source>
</evidence>
<keyword evidence="10" id="KW-1185">Reference proteome</keyword>
<organism evidence="9 10">
    <name type="scientific">Streptomyces violaceochromogenes</name>
    <dbReference type="NCBI Taxonomy" id="67377"/>
    <lineage>
        <taxon>Bacteria</taxon>
        <taxon>Bacillati</taxon>
        <taxon>Actinomycetota</taxon>
        <taxon>Actinomycetes</taxon>
        <taxon>Kitasatosporales</taxon>
        <taxon>Streptomycetaceae</taxon>
        <taxon>Streptomyces</taxon>
    </lineage>
</organism>
<gene>
    <name evidence="9" type="ORF">RFN57_27130</name>
</gene>
<feature type="compositionally biased region" description="Low complexity" evidence="6">
    <location>
        <begin position="15"/>
        <end position="24"/>
    </location>
</feature>
<feature type="transmembrane region" description="Helical" evidence="7">
    <location>
        <begin position="68"/>
        <end position="91"/>
    </location>
</feature>
<comment type="subcellular location">
    <subcellularLocation>
        <location evidence="1">Cell membrane</location>
        <topology evidence="1">Multi-pass membrane protein</topology>
    </subcellularLocation>
</comment>
<dbReference type="RefSeq" id="WP_184848783.1">
    <property type="nucleotide sequence ID" value="NZ_BMUO01000003.1"/>
</dbReference>
<dbReference type="PANTHER" id="PTHR36115:SF6">
    <property type="entry name" value="PROLINE-RICH ANTIGEN HOMOLOG"/>
    <property type="match status" value="1"/>
</dbReference>
<evidence type="ECO:0000256" key="4">
    <source>
        <dbReference type="ARBA" id="ARBA00022989"/>
    </source>
</evidence>
<evidence type="ECO:0000259" key="8">
    <source>
        <dbReference type="Pfam" id="PF06271"/>
    </source>
</evidence>
<keyword evidence="4 7" id="KW-1133">Transmembrane helix</keyword>
<feature type="domain" description="RDD" evidence="8">
    <location>
        <begin position="24"/>
        <end position="138"/>
    </location>
</feature>
<evidence type="ECO:0000313" key="9">
    <source>
        <dbReference type="EMBL" id="MEC7055930.1"/>
    </source>
</evidence>
<dbReference type="Pfam" id="PF06271">
    <property type="entry name" value="RDD"/>
    <property type="match status" value="1"/>
</dbReference>
<proteinExistence type="predicted"/>
<dbReference type="InterPro" id="IPR010432">
    <property type="entry name" value="RDD"/>
</dbReference>
<keyword evidence="3 7" id="KW-0812">Transmembrane</keyword>
<evidence type="ECO:0000313" key="10">
    <source>
        <dbReference type="Proteomes" id="UP001353952"/>
    </source>
</evidence>
<evidence type="ECO:0000256" key="1">
    <source>
        <dbReference type="ARBA" id="ARBA00004651"/>
    </source>
</evidence>
<evidence type="ECO:0000256" key="2">
    <source>
        <dbReference type="ARBA" id="ARBA00022475"/>
    </source>
</evidence>
<name>A0ABU6M2D1_9ACTN</name>
<dbReference type="EMBL" id="JAYXNZ010000002">
    <property type="protein sequence ID" value="MEC7055930.1"/>
    <property type="molecule type" value="Genomic_DNA"/>
</dbReference>